<reference evidence="1" key="1">
    <citation type="journal article" date="2014" name="Front. Microbiol.">
        <title>High frequency of phylogenetically diverse reductive dehalogenase-homologous genes in deep subseafloor sedimentary metagenomes.</title>
        <authorList>
            <person name="Kawai M."/>
            <person name="Futagami T."/>
            <person name="Toyoda A."/>
            <person name="Takaki Y."/>
            <person name="Nishi S."/>
            <person name="Hori S."/>
            <person name="Arai W."/>
            <person name="Tsubouchi T."/>
            <person name="Morono Y."/>
            <person name="Uchiyama I."/>
            <person name="Ito T."/>
            <person name="Fujiyama A."/>
            <person name="Inagaki F."/>
            <person name="Takami H."/>
        </authorList>
    </citation>
    <scope>NUCLEOTIDE SEQUENCE</scope>
    <source>
        <strain evidence="1">Expedition CK06-06</strain>
    </source>
</reference>
<evidence type="ECO:0008006" key="2">
    <source>
        <dbReference type="Google" id="ProtNLM"/>
    </source>
</evidence>
<dbReference type="EMBL" id="BARU01038345">
    <property type="protein sequence ID" value="GAH83657.1"/>
    <property type="molecule type" value="Genomic_DNA"/>
</dbReference>
<accession>X1IPN0</accession>
<sequence length="84" mass="9567">FADFQCSYRSGDVVIPNIQFMEPLKIECQHFIDCIRDESLQPISSGEQGLMVVQTLEAAERSMKNGGQRHFINEEEMTLSKVSQ</sequence>
<feature type="non-terminal residue" evidence="1">
    <location>
        <position position="1"/>
    </location>
</feature>
<gene>
    <name evidence="1" type="ORF">S03H2_59622</name>
</gene>
<dbReference type="Gene3D" id="3.30.360.10">
    <property type="entry name" value="Dihydrodipicolinate Reductase, domain 2"/>
    <property type="match status" value="1"/>
</dbReference>
<proteinExistence type="predicted"/>
<evidence type="ECO:0000313" key="1">
    <source>
        <dbReference type="EMBL" id="GAH83657.1"/>
    </source>
</evidence>
<name>X1IPN0_9ZZZZ</name>
<protein>
    <recommendedName>
        <fullName evidence="2">Gfo/Idh/MocA-like oxidoreductase C-terminal domain-containing protein</fullName>
    </recommendedName>
</protein>
<organism evidence="1">
    <name type="scientific">marine sediment metagenome</name>
    <dbReference type="NCBI Taxonomy" id="412755"/>
    <lineage>
        <taxon>unclassified sequences</taxon>
        <taxon>metagenomes</taxon>
        <taxon>ecological metagenomes</taxon>
    </lineage>
</organism>
<dbReference type="AlphaFoldDB" id="X1IPN0"/>
<comment type="caution">
    <text evidence="1">The sequence shown here is derived from an EMBL/GenBank/DDBJ whole genome shotgun (WGS) entry which is preliminary data.</text>
</comment>